<dbReference type="InterPro" id="IPR010985">
    <property type="entry name" value="Ribbon_hlx_hlx"/>
</dbReference>
<evidence type="ECO:0000313" key="4">
    <source>
        <dbReference type="Proteomes" id="UP000285579"/>
    </source>
</evidence>
<feature type="region of interest" description="Disordered" evidence="1">
    <location>
        <begin position="1"/>
        <end position="28"/>
    </location>
</feature>
<dbReference type="InterPro" id="IPR011686">
    <property type="entry name" value="Omega_repress"/>
</dbReference>
<dbReference type="Gene3D" id="1.10.1220.10">
    <property type="entry name" value="Met repressor-like"/>
    <property type="match status" value="1"/>
</dbReference>
<feature type="compositionally biased region" description="Basic and acidic residues" evidence="1">
    <location>
        <begin position="9"/>
        <end position="23"/>
    </location>
</feature>
<dbReference type="SUPFAM" id="SSF47598">
    <property type="entry name" value="Ribbon-helix-helix"/>
    <property type="match status" value="1"/>
</dbReference>
<dbReference type="Pfam" id="PF07764">
    <property type="entry name" value="Omega_Repress"/>
    <property type="match status" value="1"/>
</dbReference>
<sequence>MSNVNQYRQNKEAKNEVHETPVDRKKKTEYKMVKVNNELHEELKIKAATQGITMQEFTERAIREKLDQYLN</sequence>
<dbReference type="GO" id="GO:0006355">
    <property type="term" value="P:regulation of DNA-templated transcription"/>
    <property type="evidence" value="ECO:0007669"/>
    <property type="project" value="InterPro"/>
</dbReference>
<comment type="caution">
    <text evidence="3">The sequence shown here is derived from an EMBL/GenBank/DDBJ whole genome shotgun (WGS) entry which is preliminary data.</text>
</comment>
<dbReference type="AlphaFoldDB" id="A0AAQ0RWF8"/>
<protein>
    <submittedName>
        <fullName evidence="3">Toxin-antitoxin system HicB family antitoxin</fullName>
    </submittedName>
</protein>
<organism evidence="3 4">
    <name type="scientific">Staphylococcus xylosus</name>
    <dbReference type="NCBI Taxonomy" id="1288"/>
    <lineage>
        <taxon>Bacteria</taxon>
        <taxon>Bacillati</taxon>
        <taxon>Bacillota</taxon>
        <taxon>Bacilli</taxon>
        <taxon>Bacillales</taxon>
        <taxon>Staphylococcaceae</taxon>
        <taxon>Staphylococcus</taxon>
    </lineage>
</organism>
<proteinExistence type="predicted"/>
<feature type="domain" description="Omega transcriptional repressor" evidence="2">
    <location>
        <begin position="17"/>
        <end position="66"/>
    </location>
</feature>
<reference evidence="3 4" key="1">
    <citation type="journal article" date="2016" name="Front. Microbiol.">
        <title>Comprehensive Phylogenetic Analysis of Bovine Non-aureus Staphylococci Species Based on Whole-Genome Sequencing.</title>
        <authorList>
            <person name="Naushad S."/>
            <person name="Barkema H.W."/>
            <person name="Luby C."/>
            <person name="Condas L.A."/>
            <person name="Nobrega D.B."/>
            <person name="Carson D.A."/>
            <person name="De Buck J."/>
        </authorList>
    </citation>
    <scope>NUCLEOTIDE SEQUENCE [LARGE SCALE GENOMIC DNA]</scope>
    <source>
        <strain evidence="3 4">SNUC 1349</strain>
    </source>
</reference>
<evidence type="ECO:0000313" key="3">
    <source>
        <dbReference type="EMBL" id="RIM90976.1"/>
    </source>
</evidence>
<evidence type="ECO:0000259" key="2">
    <source>
        <dbReference type="Pfam" id="PF07764"/>
    </source>
</evidence>
<dbReference type="InterPro" id="IPR013321">
    <property type="entry name" value="Arc_rbn_hlx_hlx"/>
</dbReference>
<dbReference type="EMBL" id="QXUI01000011">
    <property type="protein sequence ID" value="RIM90976.1"/>
    <property type="molecule type" value="Genomic_DNA"/>
</dbReference>
<dbReference type="Proteomes" id="UP000285579">
    <property type="component" value="Unassembled WGS sequence"/>
</dbReference>
<dbReference type="RefSeq" id="WP_119555516.1">
    <property type="nucleotide sequence ID" value="NZ_QXUI01000011.1"/>
</dbReference>
<evidence type="ECO:0000256" key="1">
    <source>
        <dbReference type="SAM" id="MobiDB-lite"/>
    </source>
</evidence>
<name>A0AAQ0RWF8_STAXY</name>
<gene>
    <name evidence="3" type="ORF">BU104_12650</name>
</gene>
<accession>A0AAQ0RWF8</accession>